<sequence>MDPEDFIDNIYLALLESNWTMNEIDSMDIIYYLKLLGKKAERDKKYIDDIL</sequence>
<comment type="caution">
    <text evidence="1">The sequence shown here is derived from an EMBL/GenBank/DDBJ whole genome shotgun (WGS) entry which is preliminary data.</text>
</comment>
<evidence type="ECO:0000313" key="1">
    <source>
        <dbReference type="EMBL" id="MCQ4922186.1"/>
    </source>
</evidence>
<protein>
    <submittedName>
        <fullName evidence="1">Uncharacterized protein</fullName>
    </submittedName>
</protein>
<organism evidence="1 2">
    <name type="scientific">Tissierella carlieri</name>
    <dbReference type="NCBI Taxonomy" id="689904"/>
    <lineage>
        <taxon>Bacteria</taxon>
        <taxon>Bacillati</taxon>
        <taxon>Bacillota</taxon>
        <taxon>Tissierellia</taxon>
        <taxon>Tissierellales</taxon>
        <taxon>Tissierellaceae</taxon>
        <taxon>Tissierella</taxon>
    </lineage>
</organism>
<gene>
    <name evidence="1" type="ORF">NE686_03760</name>
</gene>
<dbReference type="Proteomes" id="UP001524478">
    <property type="component" value="Unassembled WGS sequence"/>
</dbReference>
<reference evidence="1 2" key="1">
    <citation type="submission" date="2022-06" db="EMBL/GenBank/DDBJ databases">
        <title>Isolation of gut microbiota from human fecal samples.</title>
        <authorList>
            <person name="Pamer E.G."/>
            <person name="Barat B."/>
            <person name="Waligurski E."/>
            <person name="Medina S."/>
            <person name="Paddock L."/>
            <person name="Mostad J."/>
        </authorList>
    </citation>
    <scope>NUCLEOTIDE SEQUENCE [LARGE SCALE GENOMIC DNA]</scope>
    <source>
        <strain evidence="1 2">DFI.7.95</strain>
    </source>
</reference>
<dbReference type="EMBL" id="JANGAC010000002">
    <property type="protein sequence ID" value="MCQ4922186.1"/>
    <property type="molecule type" value="Genomic_DNA"/>
</dbReference>
<evidence type="ECO:0000313" key="2">
    <source>
        <dbReference type="Proteomes" id="UP001524478"/>
    </source>
</evidence>
<dbReference type="RefSeq" id="WP_256310477.1">
    <property type="nucleotide sequence ID" value="NZ_JANGAC010000002.1"/>
</dbReference>
<name>A0ABT1S6V2_9FIRM</name>
<keyword evidence="2" id="KW-1185">Reference proteome</keyword>
<accession>A0ABT1S6V2</accession>
<proteinExistence type="predicted"/>